<reference evidence="2 3" key="1">
    <citation type="submission" date="2021-08" db="EMBL/GenBank/DDBJ databases">
        <authorList>
            <person name="Peeters C."/>
        </authorList>
    </citation>
    <scope>NUCLEOTIDE SEQUENCE [LARGE SCALE GENOMIC DNA]</scope>
    <source>
        <strain evidence="2 3">LMG 21510</strain>
    </source>
</reference>
<name>A0ABM8WVE3_9BURK</name>
<dbReference type="InterPro" id="IPR021344">
    <property type="entry name" value="DUF2970"/>
</dbReference>
<dbReference type="Pfam" id="PF11174">
    <property type="entry name" value="DUF2970"/>
    <property type="match status" value="1"/>
</dbReference>
<keyword evidence="1" id="KW-1133">Transmembrane helix</keyword>
<gene>
    <name evidence="2" type="ORF">LMG21510_01688</name>
</gene>
<accession>A0ABM8WVE3</accession>
<keyword evidence="3" id="KW-1185">Reference proteome</keyword>
<proteinExistence type="predicted"/>
<evidence type="ECO:0008006" key="4">
    <source>
        <dbReference type="Google" id="ProtNLM"/>
    </source>
</evidence>
<organism evidence="2 3">
    <name type="scientific">Cupriavidus respiraculi</name>
    <dbReference type="NCBI Taxonomy" id="195930"/>
    <lineage>
        <taxon>Bacteria</taxon>
        <taxon>Pseudomonadati</taxon>
        <taxon>Pseudomonadota</taxon>
        <taxon>Betaproteobacteria</taxon>
        <taxon>Burkholderiales</taxon>
        <taxon>Burkholderiaceae</taxon>
        <taxon>Cupriavidus</taxon>
    </lineage>
</organism>
<feature type="transmembrane region" description="Helical" evidence="1">
    <location>
        <begin position="35"/>
        <end position="58"/>
    </location>
</feature>
<dbReference type="Proteomes" id="UP000721236">
    <property type="component" value="Unassembled WGS sequence"/>
</dbReference>
<dbReference type="EMBL" id="CAJZAH010000002">
    <property type="protein sequence ID" value="CAG9171492.1"/>
    <property type="molecule type" value="Genomic_DNA"/>
</dbReference>
<sequence>MNPIRLIVTVLWGFLGLRGGEQHRRDLQNVRPIPLIVTGVMLTAALVGGLVMLANWAVSHA</sequence>
<evidence type="ECO:0000256" key="1">
    <source>
        <dbReference type="SAM" id="Phobius"/>
    </source>
</evidence>
<keyword evidence="1" id="KW-0812">Transmembrane</keyword>
<comment type="caution">
    <text evidence="2">The sequence shown here is derived from an EMBL/GenBank/DDBJ whole genome shotgun (WGS) entry which is preliminary data.</text>
</comment>
<evidence type="ECO:0000313" key="2">
    <source>
        <dbReference type="EMBL" id="CAG9171492.1"/>
    </source>
</evidence>
<dbReference type="RefSeq" id="WP_222201068.1">
    <property type="nucleotide sequence ID" value="NZ_CAJZAH010000002.1"/>
</dbReference>
<keyword evidence="1" id="KW-0472">Membrane</keyword>
<evidence type="ECO:0000313" key="3">
    <source>
        <dbReference type="Proteomes" id="UP000721236"/>
    </source>
</evidence>
<protein>
    <recommendedName>
        <fullName evidence="4">DUF2970 domain-containing protein</fullName>
    </recommendedName>
</protein>